<dbReference type="CDD" id="cd06261">
    <property type="entry name" value="TM_PBP2"/>
    <property type="match status" value="2"/>
</dbReference>
<feature type="transmembrane region" description="Helical" evidence="8">
    <location>
        <begin position="235"/>
        <end position="257"/>
    </location>
</feature>
<keyword evidence="11" id="KW-1185">Reference proteome</keyword>
<feature type="transmembrane region" description="Helical" evidence="8">
    <location>
        <begin position="128"/>
        <end position="151"/>
    </location>
</feature>
<feature type="transmembrane region" description="Helical" evidence="8">
    <location>
        <begin position="284"/>
        <end position="303"/>
    </location>
</feature>
<protein>
    <submittedName>
        <fullName evidence="10">ABC transporter permease subunit</fullName>
    </submittedName>
</protein>
<dbReference type="Proteomes" id="UP000474758">
    <property type="component" value="Unassembled WGS sequence"/>
</dbReference>
<evidence type="ECO:0000259" key="9">
    <source>
        <dbReference type="PROSITE" id="PS50928"/>
    </source>
</evidence>
<accession>A0A6M1TU27</accession>
<evidence type="ECO:0000256" key="8">
    <source>
        <dbReference type="RuleBase" id="RU363032"/>
    </source>
</evidence>
<dbReference type="EMBL" id="JAALFE010000008">
    <property type="protein sequence ID" value="NGQ91257.1"/>
    <property type="molecule type" value="Genomic_DNA"/>
</dbReference>
<evidence type="ECO:0000313" key="10">
    <source>
        <dbReference type="EMBL" id="NGQ91257.1"/>
    </source>
</evidence>
<evidence type="ECO:0000256" key="5">
    <source>
        <dbReference type="ARBA" id="ARBA00022692"/>
    </source>
</evidence>
<dbReference type="PROSITE" id="PS50928">
    <property type="entry name" value="ABC_TM1"/>
    <property type="match status" value="2"/>
</dbReference>
<feature type="transmembrane region" description="Helical" evidence="8">
    <location>
        <begin position="193"/>
        <end position="215"/>
    </location>
</feature>
<dbReference type="Gene3D" id="1.10.3720.10">
    <property type="entry name" value="MetI-like"/>
    <property type="match status" value="2"/>
</dbReference>
<proteinExistence type="inferred from homology"/>
<feature type="transmembrane region" description="Helical" evidence="8">
    <location>
        <begin position="357"/>
        <end position="378"/>
    </location>
</feature>
<keyword evidence="7 8" id="KW-0472">Membrane</keyword>
<dbReference type="GO" id="GO:0005886">
    <property type="term" value="C:plasma membrane"/>
    <property type="evidence" value="ECO:0007669"/>
    <property type="project" value="UniProtKB-SubCell"/>
</dbReference>
<evidence type="ECO:0000313" key="11">
    <source>
        <dbReference type="Proteomes" id="UP000474758"/>
    </source>
</evidence>
<keyword evidence="4" id="KW-0997">Cell inner membrane</keyword>
<dbReference type="RefSeq" id="WP_165049601.1">
    <property type="nucleotide sequence ID" value="NZ_JAALFE010000008.1"/>
</dbReference>
<feature type="transmembrane region" description="Helical" evidence="8">
    <location>
        <begin position="384"/>
        <end position="405"/>
    </location>
</feature>
<keyword evidence="3" id="KW-1003">Cell membrane</keyword>
<gene>
    <name evidence="10" type="ORF">G5V65_10140</name>
</gene>
<evidence type="ECO:0000256" key="6">
    <source>
        <dbReference type="ARBA" id="ARBA00022989"/>
    </source>
</evidence>
<comment type="subcellular location">
    <subcellularLocation>
        <location evidence="1">Cell inner membrane</location>
        <topology evidence="1">Multi-pass membrane protein</topology>
    </subcellularLocation>
    <subcellularLocation>
        <location evidence="8">Cell membrane</location>
        <topology evidence="8">Multi-pass membrane protein</topology>
    </subcellularLocation>
</comment>
<keyword evidence="6 8" id="KW-1133">Transmembrane helix</keyword>
<feature type="transmembrane region" description="Helical" evidence="8">
    <location>
        <begin position="83"/>
        <end position="108"/>
    </location>
</feature>
<evidence type="ECO:0000256" key="7">
    <source>
        <dbReference type="ARBA" id="ARBA00023136"/>
    </source>
</evidence>
<reference evidence="10 11" key="1">
    <citation type="submission" date="2020-02" db="EMBL/GenBank/DDBJ databases">
        <title>Rhodobacter translucens sp. nov., a novel bacterium isolated from activated sludge.</title>
        <authorList>
            <person name="Liu J."/>
        </authorList>
    </citation>
    <scope>NUCLEOTIDE SEQUENCE [LARGE SCALE GENOMIC DNA]</scope>
    <source>
        <strain evidence="10 11">HX-7-19</strain>
    </source>
</reference>
<evidence type="ECO:0000256" key="1">
    <source>
        <dbReference type="ARBA" id="ARBA00004429"/>
    </source>
</evidence>
<keyword evidence="2 8" id="KW-0813">Transport</keyword>
<evidence type="ECO:0000256" key="4">
    <source>
        <dbReference type="ARBA" id="ARBA00022519"/>
    </source>
</evidence>
<dbReference type="InterPro" id="IPR035906">
    <property type="entry name" value="MetI-like_sf"/>
</dbReference>
<feature type="transmembrane region" description="Helical" evidence="8">
    <location>
        <begin position="12"/>
        <end position="36"/>
    </location>
</feature>
<sequence>MAGRIGTLRPPVGAALVAALLGAMTLGTVAVVALHAGAAMPGAADWAAVRFTVTQAALSAVISGLLAVPVARALARRRFAGRGALITLMGAPFLLPVIVAVLGLLAIFGRAGVMNDGLAALGLPRLSIYGLHGVVLAHVFLNLPLATRMLLLGWQAIPAERFRLAQSLDLTPGAQFRHLEAPMLQATLPGAMLTVFTICLASFAVALTLGGGPAATTVELAIYQALRFDFAPGRAATLAMLQFALCLTALALGWSLIRDTGFGTGLGRRVEMPAPGGWRKGMDVAAITLAAGFLMLPLGALVIRGLTGMDDLPGGMWAATLRSVLVALATTVLVTGAALVLALAAGRRAAGHRLFDAAATLPLAASSLVIGTGLFLALRGVASPSAMALPVTIAVNATLALPYAYRLLLPEARALHQGHDRLAQALGLTRWARFRLVTLPCLARPLGFGAGITAALSMGDLGVITLFAAENNATLPLFIHGLMGSYRMEAAAAAALILMGISFALFALFDGIGRHASA</sequence>
<dbReference type="PANTHER" id="PTHR43357:SF4">
    <property type="entry name" value="INNER MEMBRANE ABC TRANSPORTER PERMEASE PROTEIN YDCV"/>
    <property type="match status" value="1"/>
</dbReference>
<feature type="domain" description="ABC transmembrane type-1" evidence="9">
    <location>
        <begin position="320"/>
        <end position="509"/>
    </location>
</feature>
<organism evidence="10 11">
    <name type="scientific">Paragemmobacter kunshanensis</name>
    <dbReference type="NCBI Taxonomy" id="2583234"/>
    <lineage>
        <taxon>Bacteria</taxon>
        <taxon>Pseudomonadati</taxon>
        <taxon>Pseudomonadota</taxon>
        <taxon>Alphaproteobacteria</taxon>
        <taxon>Rhodobacterales</taxon>
        <taxon>Paracoccaceae</taxon>
        <taxon>Paragemmobacter</taxon>
    </lineage>
</organism>
<feature type="transmembrane region" description="Helical" evidence="8">
    <location>
        <begin position="323"/>
        <end position="345"/>
    </location>
</feature>
<feature type="transmembrane region" description="Helical" evidence="8">
    <location>
        <begin position="48"/>
        <end position="71"/>
    </location>
</feature>
<evidence type="ECO:0000256" key="2">
    <source>
        <dbReference type="ARBA" id="ARBA00022448"/>
    </source>
</evidence>
<dbReference type="Pfam" id="PF00528">
    <property type="entry name" value="BPD_transp_1"/>
    <property type="match status" value="1"/>
</dbReference>
<comment type="caution">
    <text evidence="10">The sequence shown here is derived from an EMBL/GenBank/DDBJ whole genome shotgun (WGS) entry which is preliminary data.</text>
</comment>
<comment type="similarity">
    <text evidence="8">Belongs to the binding-protein-dependent transport system permease family.</text>
</comment>
<dbReference type="InterPro" id="IPR000515">
    <property type="entry name" value="MetI-like"/>
</dbReference>
<feature type="transmembrane region" description="Helical" evidence="8">
    <location>
        <begin position="446"/>
        <end position="469"/>
    </location>
</feature>
<dbReference type="GO" id="GO:0055085">
    <property type="term" value="P:transmembrane transport"/>
    <property type="evidence" value="ECO:0007669"/>
    <property type="project" value="InterPro"/>
</dbReference>
<keyword evidence="5 8" id="KW-0812">Transmembrane</keyword>
<feature type="domain" description="ABC transmembrane type-1" evidence="9">
    <location>
        <begin position="49"/>
        <end position="251"/>
    </location>
</feature>
<feature type="transmembrane region" description="Helical" evidence="8">
    <location>
        <begin position="489"/>
        <end position="509"/>
    </location>
</feature>
<dbReference type="AlphaFoldDB" id="A0A6M1TU27"/>
<evidence type="ECO:0000256" key="3">
    <source>
        <dbReference type="ARBA" id="ARBA00022475"/>
    </source>
</evidence>
<dbReference type="SUPFAM" id="SSF161098">
    <property type="entry name" value="MetI-like"/>
    <property type="match status" value="2"/>
</dbReference>
<dbReference type="PANTHER" id="PTHR43357">
    <property type="entry name" value="INNER MEMBRANE ABC TRANSPORTER PERMEASE PROTEIN YDCV"/>
    <property type="match status" value="1"/>
</dbReference>
<name>A0A6M1TU27_9RHOB</name>